<accession>A0ACC2TFJ1</accession>
<organism evidence="1 2">
    <name type="scientific">Entomophthora muscae</name>
    <dbReference type="NCBI Taxonomy" id="34485"/>
    <lineage>
        <taxon>Eukaryota</taxon>
        <taxon>Fungi</taxon>
        <taxon>Fungi incertae sedis</taxon>
        <taxon>Zoopagomycota</taxon>
        <taxon>Entomophthoromycotina</taxon>
        <taxon>Entomophthoromycetes</taxon>
        <taxon>Entomophthorales</taxon>
        <taxon>Entomophthoraceae</taxon>
        <taxon>Entomophthora</taxon>
    </lineage>
</organism>
<keyword evidence="2" id="KW-1185">Reference proteome</keyword>
<reference evidence="1" key="1">
    <citation type="submission" date="2022-04" db="EMBL/GenBank/DDBJ databases">
        <title>Genome of the entomopathogenic fungus Entomophthora muscae.</title>
        <authorList>
            <person name="Elya C."/>
            <person name="Lovett B.R."/>
            <person name="Lee E."/>
            <person name="Macias A.M."/>
            <person name="Hajek A.E."/>
            <person name="De Bivort B.L."/>
            <person name="Kasson M.T."/>
            <person name="De Fine Licht H.H."/>
            <person name="Stajich J.E."/>
        </authorList>
    </citation>
    <scope>NUCLEOTIDE SEQUENCE</scope>
    <source>
        <strain evidence="1">Berkeley</strain>
    </source>
</reference>
<sequence>MIMQEANYTVHLGKSKVKNYHPQLRGAFSRGNDYIYDIVNYGQGKLASSSSTNQIKIFEKTNLTSSLTLEFHKDTITGLKAWNQASDQLLLSSSKDGYIALWDPRASNAPINTWHDPGSEIASFDFNCEGNILTAGTYLNESTREAKILFWDVRTKNLFRQFVDSHNDDITEIRFHPTVSHQLLTGAMDGLICSFSLNEVEEEDALDKVINSGASISHANYFGSNNQFIYSMSHCETYSLWSAEGDPLFDFGSMKHASIHEFSMDYGICSKYDFLSNILYYIGGSFKGEIGIYKVNPTGRLELCEVLEGGHHDVVRSIHWDLPSGELISAGEDGNLASWGLRQACDSEANVTSRISKVSIGLTTISYIFRAQVNQGFRRISFLFYNRNEIRWLFNQL</sequence>
<evidence type="ECO:0000313" key="2">
    <source>
        <dbReference type="Proteomes" id="UP001165960"/>
    </source>
</evidence>
<evidence type="ECO:0000313" key="1">
    <source>
        <dbReference type="EMBL" id="KAJ9073323.1"/>
    </source>
</evidence>
<dbReference type="Proteomes" id="UP001165960">
    <property type="component" value="Unassembled WGS sequence"/>
</dbReference>
<name>A0ACC2TFJ1_9FUNG</name>
<gene>
    <name evidence="1" type="ORF">DSO57_1017726</name>
</gene>
<protein>
    <submittedName>
        <fullName evidence="1">Uncharacterized protein</fullName>
    </submittedName>
</protein>
<dbReference type="EMBL" id="QTSX02002915">
    <property type="protein sequence ID" value="KAJ9073323.1"/>
    <property type="molecule type" value="Genomic_DNA"/>
</dbReference>
<comment type="caution">
    <text evidence="1">The sequence shown here is derived from an EMBL/GenBank/DDBJ whole genome shotgun (WGS) entry which is preliminary data.</text>
</comment>
<proteinExistence type="predicted"/>